<accession>A0A7J7JHH0</accession>
<dbReference type="Pfam" id="PF03178">
    <property type="entry name" value="CPSF_A"/>
    <property type="match status" value="1"/>
</dbReference>
<reference evidence="6" key="1">
    <citation type="submission" date="2020-06" db="EMBL/GenBank/DDBJ databases">
        <title>Draft genome of Bugula neritina, a colonial animal packing powerful symbionts and potential medicines.</title>
        <authorList>
            <person name="Rayko M."/>
        </authorList>
    </citation>
    <scope>NUCLEOTIDE SEQUENCE [LARGE SCALE GENOMIC DNA]</scope>
    <source>
        <strain evidence="6">Kwan_BN1</strain>
    </source>
</reference>
<name>A0A7J7JHH0_BUGNE</name>
<dbReference type="EMBL" id="VXIV02002437">
    <property type="protein sequence ID" value="KAF6025792.1"/>
    <property type="molecule type" value="Genomic_DNA"/>
</dbReference>
<protein>
    <submittedName>
        <fullName evidence="6">SF3B3</fullName>
    </submittedName>
</protein>
<evidence type="ECO:0000259" key="4">
    <source>
        <dbReference type="Pfam" id="PF03178"/>
    </source>
</evidence>
<dbReference type="FunFam" id="1.10.150.910:FF:000002">
    <property type="entry name" value="Splicing factor 3B subunit 3"/>
    <property type="match status" value="1"/>
</dbReference>
<sequence length="752" mass="83439">MYLFHLFVEEYDAYIIVSFVNATLVLSIGETVEEVTDSGFLGTTPTLSCSQLGDDALLQVYPEGIRHIRADKRVNEWKAPGKKLIVKCAVNQRQVVIALTGGELVYFEMDPSGQLNEYTESKEMSKDVVCMGLGRVPAGEQRCRFLAVCLADNTVRILSLDPSDCLSPLSMQALPAAPESICVLDMSTQSDSKEEGEGGLYLNIGLQNGVLLRTVLDKVTGDLPDTRTRYLGTRPVKVFRIQMQGSEAVLAMTSRSWLSYWYQNRFHLTPLSYESLEYASGFSSEQCPEGIVAISANTLRILALEKLGAVFNQVSTPLQYTPRRFVISPETSSLVIIETDHNAYTAETTQQRKQQMAEEMVEAAGDEQQELAAEVAAAFLSEDLPDSQFGAPKAGKGLWASNITMLNTSTWQTAHTINLEQNEAAFSIAVCKFAGQGEQQFVLVGVGKDLILNPRSHSGGSIHCYKILNNQLELVHKTPVDDIPGAICQFQGRVLISVGKLLRIYDLGKKKMLRKCENKAIPNYITNIMTMGHRVYVTDVQESFHFVRYKRQENQLIVFADDTHPRWITAACKLDCDTLAGADKFGNVTVIRLPTDVSDDVDEDPTGTKALWDRGLLNGATQKAACSVNFHVGEVITCLQKSTLIPGGSESLVYTTLSGGIGMLVPFTTNEDYEFMQHLEMHMRSELPPLCGRDHMSYRSTYYPIKNVIDGDLCEMYSSLDISKQKSIAGELDRNPSEVSKKLEDIRTRYAF</sequence>
<dbReference type="Gene3D" id="2.130.10.10">
    <property type="entry name" value="YVTN repeat-like/Quinoprotein amine dehydrogenase"/>
    <property type="match status" value="1"/>
</dbReference>
<proteinExistence type="inferred from homology"/>
<dbReference type="OrthoDB" id="436637at2759"/>
<organism evidence="6 7">
    <name type="scientific">Bugula neritina</name>
    <name type="common">Brown bryozoan</name>
    <name type="synonym">Sertularia neritina</name>
    <dbReference type="NCBI Taxonomy" id="10212"/>
    <lineage>
        <taxon>Eukaryota</taxon>
        <taxon>Metazoa</taxon>
        <taxon>Spiralia</taxon>
        <taxon>Lophotrochozoa</taxon>
        <taxon>Bryozoa</taxon>
        <taxon>Gymnolaemata</taxon>
        <taxon>Cheilostomatida</taxon>
        <taxon>Flustrina</taxon>
        <taxon>Buguloidea</taxon>
        <taxon>Bugulidae</taxon>
        <taxon>Bugula</taxon>
    </lineage>
</organism>
<keyword evidence="2" id="KW-0539">Nucleus</keyword>
<dbReference type="InterPro" id="IPR036322">
    <property type="entry name" value="WD40_repeat_dom_sf"/>
</dbReference>
<keyword evidence="7" id="KW-1185">Reference proteome</keyword>
<dbReference type="Pfam" id="PF23726">
    <property type="entry name" value="Beta-prop_RSE1_2nd"/>
    <property type="match status" value="1"/>
</dbReference>
<evidence type="ECO:0000313" key="7">
    <source>
        <dbReference type="Proteomes" id="UP000593567"/>
    </source>
</evidence>
<dbReference type="AlphaFoldDB" id="A0A7J7JHH0"/>
<dbReference type="InterPro" id="IPR050358">
    <property type="entry name" value="RSE1/DDB1/CFT1"/>
</dbReference>
<evidence type="ECO:0000256" key="1">
    <source>
        <dbReference type="ARBA" id="ARBA00004123"/>
    </source>
</evidence>
<dbReference type="Proteomes" id="UP000593567">
    <property type="component" value="Unassembled WGS sequence"/>
</dbReference>
<feature type="domain" description="RSE1/DDB1/CPSF1 second beta-propeller" evidence="5">
    <location>
        <begin position="9"/>
        <end position="303"/>
    </location>
</feature>
<dbReference type="GO" id="GO:0003676">
    <property type="term" value="F:nucleic acid binding"/>
    <property type="evidence" value="ECO:0007669"/>
    <property type="project" value="InterPro"/>
</dbReference>
<evidence type="ECO:0000256" key="2">
    <source>
        <dbReference type="ARBA" id="ARBA00023242"/>
    </source>
</evidence>
<dbReference type="FunFam" id="2.130.10.10:FF:000041">
    <property type="entry name" value="Splicing factor 3b subunit 3"/>
    <property type="match status" value="1"/>
</dbReference>
<dbReference type="GO" id="GO:0005634">
    <property type="term" value="C:nucleus"/>
    <property type="evidence" value="ECO:0007669"/>
    <property type="project" value="UniProtKB-SubCell"/>
</dbReference>
<dbReference type="SUPFAM" id="SSF50978">
    <property type="entry name" value="WD40 repeat-like"/>
    <property type="match status" value="1"/>
</dbReference>
<dbReference type="InterPro" id="IPR004871">
    <property type="entry name" value="RSE1/DDB1/CPSF1_C"/>
</dbReference>
<comment type="subcellular location">
    <subcellularLocation>
        <location evidence="1">Nucleus</location>
    </subcellularLocation>
</comment>
<feature type="domain" description="RSE1/DDB1/CPSF1 C-terminal" evidence="4">
    <location>
        <begin position="400"/>
        <end position="718"/>
    </location>
</feature>
<dbReference type="InterPro" id="IPR058543">
    <property type="entry name" value="Beta-prop_RSE1/DDB1/CPSF1_2nd"/>
</dbReference>
<dbReference type="PANTHER" id="PTHR10644">
    <property type="entry name" value="DNA REPAIR/RNA PROCESSING CPSF FAMILY"/>
    <property type="match status" value="1"/>
</dbReference>
<evidence type="ECO:0000256" key="3">
    <source>
        <dbReference type="ARBA" id="ARBA00038266"/>
    </source>
</evidence>
<dbReference type="Gene3D" id="1.10.150.910">
    <property type="match status" value="1"/>
</dbReference>
<dbReference type="InterPro" id="IPR015943">
    <property type="entry name" value="WD40/YVTN_repeat-like_dom_sf"/>
</dbReference>
<evidence type="ECO:0000259" key="5">
    <source>
        <dbReference type="Pfam" id="PF23726"/>
    </source>
</evidence>
<evidence type="ECO:0000313" key="6">
    <source>
        <dbReference type="EMBL" id="KAF6025792.1"/>
    </source>
</evidence>
<comment type="caution">
    <text evidence="6">The sequence shown here is derived from an EMBL/GenBank/DDBJ whole genome shotgun (WGS) entry which is preliminary data.</text>
</comment>
<comment type="similarity">
    <text evidence="3">Belongs to the RSE1 family.</text>
</comment>
<gene>
    <name evidence="6" type="ORF">EB796_016043</name>
</gene>